<evidence type="ECO:0000256" key="8">
    <source>
        <dbReference type="ARBA" id="ARBA00023306"/>
    </source>
</evidence>
<dbReference type="GO" id="GO:0031262">
    <property type="term" value="C:Ndc80 complex"/>
    <property type="evidence" value="ECO:0007669"/>
    <property type="project" value="UniProtKB-UniRule"/>
</dbReference>
<evidence type="ECO:0000256" key="7">
    <source>
        <dbReference type="ARBA" id="ARBA00023242"/>
    </source>
</evidence>
<comment type="similarity">
    <text evidence="1 10">Belongs to the NDC80/HEC1 family.</text>
</comment>
<evidence type="ECO:0000313" key="14">
    <source>
        <dbReference type="EMBL" id="KAK9502271.1"/>
    </source>
</evidence>
<feature type="compositionally biased region" description="Polar residues" evidence="12">
    <location>
        <begin position="7"/>
        <end position="23"/>
    </location>
</feature>
<dbReference type="InterPro" id="IPR055260">
    <property type="entry name" value="Ndc80_CH"/>
</dbReference>
<comment type="caution">
    <text evidence="14">The sequence shown here is derived from an EMBL/GenBank/DDBJ whole genome shotgun (WGS) entry which is preliminary data.</text>
</comment>
<dbReference type="AlphaFoldDB" id="A0AAW1CV04"/>
<keyword evidence="9 10" id="KW-0137">Centromere</keyword>
<evidence type="ECO:0000256" key="9">
    <source>
        <dbReference type="ARBA" id="ARBA00023328"/>
    </source>
</evidence>
<sequence>MKKSSLGRRSSTAPPQRMTFSELESTRRTSGIPVRSRTSSADRNMSLSTSTLIRSKSQTNLRAESAYNSNYDRRLTGTGTERPSRGTTTSSARMSSYGGSKSKRDNRPLQDKQWQMVALRMVEDVLRNIPEGRSLIEGGIKPLTIKRFLDITNLLLFQLDISIELNSANYVIEIPYLAKLMLYRGKVDKSWLISANTPHAFAHVLGFLHFLASCYQVKIQVDPIALMYPQDFSGNSHDSWKFKELLPYFQESYSLFCNDDPNYLEKQKELDSHILQSHFSDKDIICSKIKALEAENTKYEEMINKKKTENHSLKKDVAELEAFCDELHHDYDRQAEDVSLIKDEIKQLEDEIVSLDSEKKSILASFEEKKKTYNNLQKSIENQRVSRVDIKQIRENCATLQRQAEYESLYLEEYENQIFQEDLTLVDLQNELQLKIREYTLMLDKLDDSSLENAKIPGNVQDQDVEVIQRACNCLIDVQSKFANLIKDKNSTSKDSVIGEYKTTIAELESKCDNLEEKINAVKEEINNELLQHTKKLHELKIDLEAIEEKRLELKKSMPENCEEHIRRQKIKAEEMEVDLQEYRKRVKIIISERLKMFKLHKENVAKFFREHGINFPEKFS</sequence>
<evidence type="ECO:0000256" key="12">
    <source>
        <dbReference type="SAM" id="MobiDB-lite"/>
    </source>
</evidence>
<keyword evidence="2 10" id="KW-0158">Chromosome</keyword>
<keyword evidence="4 10" id="KW-0498">Mitosis</keyword>
<keyword evidence="3 10" id="KW-0132">Cell division</keyword>
<feature type="coiled-coil region" evidence="11">
    <location>
        <begin position="498"/>
        <end position="593"/>
    </location>
</feature>
<dbReference type="GO" id="GO:0051301">
    <property type="term" value="P:cell division"/>
    <property type="evidence" value="ECO:0007669"/>
    <property type="project" value="UniProtKB-UniRule"/>
</dbReference>
<dbReference type="InterPro" id="IPR005550">
    <property type="entry name" value="Kinetochore_Ndc80"/>
</dbReference>
<evidence type="ECO:0000256" key="4">
    <source>
        <dbReference type="ARBA" id="ARBA00022776"/>
    </source>
</evidence>
<keyword evidence="7 10" id="KW-0539">Nucleus</keyword>
<dbReference type="GO" id="GO:0005634">
    <property type="term" value="C:nucleus"/>
    <property type="evidence" value="ECO:0007669"/>
    <property type="project" value="UniProtKB-SubCell"/>
</dbReference>
<dbReference type="GO" id="GO:0051315">
    <property type="term" value="P:attachment of mitotic spindle microtubules to kinetochore"/>
    <property type="evidence" value="ECO:0007669"/>
    <property type="project" value="UniProtKB-UniRule"/>
</dbReference>
<reference evidence="14 15" key="1">
    <citation type="submission" date="2022-12" db="EMBL/GenBank/DDBJ databases">
        <title>Chromosome-level genome assembly of true bugs.</title>
        <authorList>
            <person name="Ma L."/>
            <person name="Li H."/>
        </authorList>
    </citation>
    <scope>NUCLEOTIDE SEQUENCE [LARGE SCALE GENOMIC DNA]</scope>
    <source>
        <strain evidence="14">Lab_2022b</strain>
    </source>
</reference>
<dbReference type="PANTHER" id="PTHR10643">
    <property type="entry name" value="KINETOCHORE PROTEIN NDC80"/>
    <property type="match status" value="1"/>
</dbReference>
<evidence type="ECO:0000256" key="1">
    <source>
        <dbReference type="ARBA" id="ARBA00007050"/>
    </source>
</evidence>
<organism evidence="14 15">
    <name type="scientific">Rhynocoris fuscipes</name>
    <dbReference type="NCBI Taxonomy" id="488301"/>
    <lineage>
        <taxon>Eukaryota</taxon>
        <taxon>Metazoa</taxon>
        <taxon>Ecdysozoa</taxon>
        <taxon>Arthropoda</taxon>
        <taxon>Hexapoda</taxon>
        <taxon>Insecta</taxon>
        <taxon>Pterygota</taxon>
        <taxon>Neoptera</taxon>
        <taxon>Paraneoptera</taxon>
        <taxon>Hemiptera</taxon>
        <taxon>Heteroptera</taxon>
        <taxon>Panheteroptera</taxon>
        <taxon>Cimicomorpha</taxon>
        <taxon>Reduviidae</taxon>
        <taxon>Harpactorinae</taxon>
        <taxon>Harpactorini</taxon>
        <taxon>Rhynocoris</taxon>
    </lineage>
</organism>
<proteinExistence type="inferred from homology"/>
<dbReference type="Pfam" id="PF03801">
    <property type="entry name" value="Ndc80_HEC"/>
    <property type="match status" value="1"/>
</dbReference>
<evidence type="ECO:0000256" key="3">
    <source>
        <dbReference type="ARBA" id="ARBA00022618"/>
    </source>
</evidence>
<keyword evidence="15" id="KW-1185">Reference proteome</keyword>
<evidence type="ECO:0000256" key="5">
    <source>
        <dbReference type="ARBA" id="ARBA00022838"/>
    </source>
</evidence>
<evidence type="ECO:0000256" key="11">
    <source>
        <dbReference type="SAM" id="Coils"/>
    </source>
</evidence>
<protein>
    <recommendedName>
        <fullName evidence="10">Kinetochore protein NDC80</fullName>
    </recommendedName>
</protein>
<keyword evidence="6 11" id="KW-0175">Coiled coil</keyword>
<feature type="region of interest" description="Disordered" evidence="12">
    <location>
        <begin position="1"/>
        <end position="109"/>
    </location>
</feature>
<dbReference type="Proteomes" id="UP001461498">
    <property type="component" value="Unassembled WGS sequence"/>
</dbReference>
<evidence type="ECO:0000256" key="10">
    <source>
        <dbReference type="RuleBase" id="RU368072"/>
    </source>
</evidence>
<name>A0AAW1CV04_9HEMI</name>
<dbReference type="PANTHER" id="PTHR10643:SF2">
    <property type="entry name" value="KINETOCHORE PROTEIN NDC80 HOMOLOG"/>
    <property type="match status" value="1"/>
</dbReference>
<evidence type="ECO:0000259" key="13">
    <source>
        <dbReference type="Pfam" id="PF03801"/>
    </source>
</evidence>
<dbReference type="EMBL" id="JAPXFL010000008">
    <property type="protein sequence ID" value="KAK9502271.1"/>
    <property type="molecule type" value="Genomic_DNA"/>
</dbReference>
<keyword evidence="8 10" id="KW-0131">Cell cycle</keyword>
<dbReference type="InterPro" id="IPR038273">
    <property type="entry name" value="Ndc80_sf"/>
</dbReference>
<keyword evidence="5 10" id="KW-0995">Kinetochore</keyword>
<feature type="coiled-coil region" evidence="11">
    <location>
        <begin position="289"/>
        <end position="383"/>
    </location>
</feature>
<feature type="compositionally biased region" description="Polar residues" evidence="12">
    <location>
        <begin position="77"/>
        <end position="99"/>
    </location>
</feature>
<evidence type="ECO:0000256" key="2">
    <source>
        <dbReference type="ARBA" id="ARBA00022454"/>
    </source>
</evidence>
<gene>
    <name evidence="14" type="ORF">O3M35_011070</name>
</gene>
<dbReference type="Gene3D" id="1.10.418.30">
    <property type="entry name" value="Ncd80 complex, Ncd80 subunit"/>
    <property type="match status" value="1"/>
</dbReference>
<feature type="domain" description="Kinetochore protein Ndc80 CH" evidence="13">
    <location>
        <begin position="94"/>
        <end position="217"/>
    </location>
</feature>
<comment type="subunit">
    <text evidence="10">Component of the NDC80 complex.</text>
</comment>
<evidence type="ECO:0000256" key="6">
    <source>
        <dbReference type="ARBA" id="ARBA00023054"/>
    </source>
</evidence>
<evidence type="ECO:0000313" key="15">
    <source>
        <dbReference type="Proteomes" id="UP001461498"/>
    </source>
</evidence>
<comment type="function">
    <text evidence="10">Acts as a component of the essential kinetochore-associated NDC80 complex, which is required for chromosome segregation and spindle checkpoint activity.</text>
</comment>
<comment type="subcellular location">
    <subcellularLocation>
        <location evidence="10">Chromosome</location>
        <location evidence="10">Centromere</location>
        <location evidence="10">Kinetochore</location>
    </subcellularLocation>
    <subcellularLocation>
        <location evidence="10">Nucleus</location>
    </subcellularLocation>
</comment>
<feature type="compositionally biased region" description="Polar residues" evidence="12">
    <location>
        <begin position="36"/>
        <end position="70"/>
    </location>
</feature>
<accession>A0AAW1CV04</accession>